<protein>
    <recommendedName>
        <fullName evidence="4">SGNH hydrolase-type esterase domain-containing protein</fullName>
    </recommendedName>
</protein>
<dbReference type="InterPro" id="IPR036514">
    <property type="entry name" value="SGNH_hydro_sf"/>
</dbReference>
<dbReference type="GO" id="GO:0016788">
    <property type="term" value="F:hydrolase activity, acting on ester bonds"/>
    <property type="evidence" value="ECO:0007669"/>
    <property type="project" value="UniProtKB-ARBA"/>
</dbReference>
<evidence type="ECO:0000313" key="2">
    <source>
        <dbReference type="EMBL" id="OHX67034.1"/>
    </source>
</evidence>
<evidence type="ECO:0008006" key="4">
    <source>
        <dbReference type="Google" id="ProtNLM"/>
    </source>
</evidence>
<sequence length="598" mass="63123">MIFNKYRSLIAALAVAFLASCTLEVDDFQTSSGTDQSGKALDFTTYVALGNSLTAGVTDNAWMAKSQVNSYPQLIANKLQEVGLGATGFNQPLISHSGEEYFGAPFILTSQGPCFNCKTPKVPTTNIYQEHGGFHNMAVSGMKAVEVNNPALAAGVYAYFASNPGRSTVLSDALMQNPTFFSVWLGANDVLGYATSGGSMGPGSITSQSDYEEAIGMVLDSMDARGAKGALLNVPDITNAALFQTTPNTLEKMLAANGMELTDEFLTLVNGYLANAFDSSIIKQVEVARPTITSLLTPIPAAGNANTIGIAVQTAPSLGKDPSVAADLAYTVVYLGAYNEALGMGASMEQAHQAGLAYTASPEGQASITQLVALGIDQSWASLTGTEEEVDAIIDAAVETTKAQLKAAGFYPEFTAESNQLPVYDETSPTMLRVPAEGTLFSLAALNKIVALGELILSGGELDIAKLKDYLPVNDATVSQFEFLESVDVTAVKTAIDGYNSYLEEQAGERDLAYVDVKSIMDDTVTGTIIDGVTYTTAYISGNLFSLDGAHLTQRGYAVIANFTIDAINKQYGSKIPTVQQNDYPVIEEGTPDPVPSN</sequence>
<dbReference type="EMBL" id="JRYR02000001">
    <property type="protein sequence ID" value="OHX67034.1"/>
    <property type="molecule type" value="Genomic_DNA"/>
</dbReference>
<dbReference type="PROSITE" id="PS51257">
    <property type="entry name" value="PROKAR_LIPOPROTEIN"/>
    <property type="match status" value="1"/>
</dbReference>
<proteinExistence type="predicted"/>
<accession>A0A1S1Z182</accession>
<reference evidence="2 3" key="1">
    <citation type="journal article" date="2012" name="Int. J. Syst. Evol. Microbiol.">
        <title>Flammeovirga pacifica sp. nov., isolated from deep-sea sediment.</title>
        <authorList>
            <person name="Xu H."/>
            <person name="Fu Y."/>
            <person name="Yang N."/>
            <person name="Ding Z."/>
            <person name="Lai Q."/>
            <person name="Zeng R."/>
        </authorList>
    </citation>
    <scope>NUCLEOTIDE SEQUENCE [LARGE SCALE GENOMIC DNA]</scope>
    <source>
        <strain evidence="3">DSM 24597 / LMG 26175 / WPAGA1</strain>
    </source>
</reference>
<keyword evidence="1" id="KW-0732">Signal</keyword>
<dbReference type="SUPFAM" id="SSF52266">
    <property type="entry name" value="SGNH hydrolase"/>
    <property type="match status" value="2"/>
</dbReference>
<dbReference type="OrthoDB" id="9764164at2"/>
<feature type="chain" id="PRO_5010207730" description="SGNH hydrolase-type esterase domain-containing protein" evidence="1">
    <location>
        <begin position="25"/>
        <end position="598"/>
    </location>
</feature>
<keyword evidence="3" id="KW-1185">Reference proteome</keyword>
<dbReference type="AlphaFoldDB" id="A0A1S1Z182"/>
<dbReference type="RefSeq" id="WP_044224051.1">
    <property type="nucleotide sequence ID" value="NZ_JRYR02000001.1"/>
</dbReference>
<comment type="caution">
    <text evidence="2">The sequence shown here is derived from an EMBL/GenBank/DDBJ whole genome shotgun (WGS) entry which is preliminary data.</text>
</comment>
<gene>
    <name evidence="2" type="ORF">NH26_12105</name>
</gene>
<organism evidence="2 3">
    <name type="scientific">Flammeovirga pacifica</name>
    <dbReference type="NCBI Taxonomy" id="915059"/>
    <lineage>
        <taxon>Bacteria</taxon>
        <taxon>Pseudomonadati</taxon>
        <taxon>Bacteroidota</taxon>
        <taxon>Cytophagia</taxon>
        <taxon>Cytophagales</taxon>
        <taxon>Flammeovirgaceae</taxon>
        <taxon>Flammeovirga</taxon>
    </lineage>
</organism>
<dbReference type="STRING" id="915059.NH26_12105"/>
<evidence type="ECO:0000313" key="3">
    <source>
        <dbReference type="Proteomes" id="UP000179797"/>
    </source>
</evidence>
<feature type="signal peptide" evidence="1">
    <location>
        <begin position="1"/>
        <end position="24"/>
    </location>
</feature>
<evidence type="ECO:0000256" key="1">
    <source>
        <dbReference type="SAM" id="SignalP"/>
    </source>
</evidence>
<dbReference type="Gene3D" id="3.40.50.1110">
    <property type="entry name" value="SGNH hydrolase"/>
    <property type="match status" value="2"/>
</dbReference>
<name>A0A1S1Z182_FLAPC</name>
<dbReference type="Proteomes" id="UP000179797">
    <property type="component" value="Unassembled WGS sequence"/>
</dbReference>